<accession>A0A6L9UHT7</accession>
<dbReference type="PANTHER" id="PTHR46112:SF2">
    <property type="entry name" value="XAA-PRO AMINOPEPTIDASE P-RELATED"/>
    <property type="match status" value="1"/>
</dbReference>
<protein>
    <submittedName>
        <fullName evidence="3">M24 family metallopeptidase</fullName>
    </submittedName>
</protein>
<dbReference type="Pfam" id="PF01321">
    <property type="entry name" value="Creatinase_N"/>
    <property type="match status" value="1"/>
</dbReference>
<dbReference type="EMBL" id="WUEY01000020">
    <property type="protein sequence ID" value="NEI73686.1"/>
    <property type="molecule type" value="Genomic_DNA"/>
</dbReference>
<reference evidence="3 4" key="1">
    <citation type="submission" date="2019-12" db="EMBL/GenBank/DDBJ databases">
        <title>Rhizobium genotypes associated with high levels of biological nitrogen fixation by grain legumes in a temperate-maritime cropping system.</title>
        <authorList>
            <person name="Maluk M."/>
            <person name="Francesc Ferrando Molina F."/>
            <person name="Lopez Del Egido L."/>
            <person name="Lafos M."/>
            <person name="Langarica-Fuentes A."/>
            <person name="Gebre Yohannes G."/>
            <person name="Young M.W."/>
            <person name="Martin P."/>
            <person name="Gantlett R."/>
            <person name="Kenicer G."/>
            <person name="Hawes C."/>
            <person name="Begg G.S."/>
            <person name="Quilliam R.S."/>
            <person name="Squire G.R."/>
            <person name="Poole P.S."/>
            <person name="Young P.W."/>
            <person name="Iannetta P.M."/>
            <person name="James E.K."/>
        </authorList>
    </citation>
    <scope>NUCLEOTIDE SEQUENCE [LARGE SCALE GENOMIC DNA]</scope>
    <source>
        <strain evidence="3 4">JHI1118</strain>
    </source>
</reference>
<dbReference type="RefSeq" id="WP_163992239.1">
    <property type="nucleotide sequence ID" value="NZ_WUEY01000020.1"/>
</dbReference>
<dbReference type="Pfam" id="PF00557">
    <property type="entry name" value="Peptidase_M24"/>
    <property type="match status" value="1"/>
</dbReference>
<dbReference type="InterPro" id="IPR000994">
    <property type="entry name" value="Pept_M24"/>
</dbReference>
<evidence type="ECO:0000313" key="4">
    <source>
        <dbReference type="Proteomes" id="UP000483035"/>
    </source>
</evidence>
<comment type="caution">
    <text evidence="3">The sequence shown here is derived from an EMBL/GenBank/DDBJ whole genome shotgun (WGS) entry which is preliminary data.</text>
</comment>
<proteinExistence type="predicted"/>
<dbReference type="CDD" id="cd01066">
    <property type="entry name" value="APP_MetAP"/>
    <property type="match status" value="1"/>
</dbReference>
<evidence type="ECO:0000259" key="1">
    <source>
        <dbReference type="Pfam" id="PF00557"/>
    </source>
</evidence>
<dbReference type="Gene3D" id="3.40.350.10">
    <property type="entry name" value="Creatinase/prolidase N-terminal domain"/>
    <property type="match status" value="1"/>
</dbReference>
<dbReference type="PANTHER" id="PTHR46112">
    <property type="entry name" value="AMINOPEPTIDASE"/>
    <property type="match status" value="1"/>
</dbReference>
<dbReference type="Proteomes" id="UP000483035">
    <property type="component" value="Unassembled WGS sequence"/>
</dbReference>
<dbReference type="InterPro" id="IPR036005">
    <property type="entry name" value="Creatinase/aminopeptidase-like"/>
</dbReference>
<sequence length="385" mass="43603">MTKTPIFSQSEFDRRRDAIQQEMQRRNVSLVLLDQPETIFHFIGYAMSEGYHQFCAVPARGNPLMVLRSVDEGTCKEFSYLPDENIVGFQDWESPTETLLAALRKKRLDVNSIGIDRNSYNLTLLRFEALQVTFGEASFTDFSDFLIAFRSEKSPEELEFLQRSSTIADDAIAELLKEIRSGFSARECVAIASKHTIRLGGDLGIVGVVTRAIDDTKMHALVDDVPLEEGALLHVELIPQFQGYSSRIMRPVYFGDAPAHLSQTADDIVSIQDRQFSAMRPGVEACEVDAIVRDGMLKAGLKDSYRNISGYSLGYYQHFTCRSSDFSYTFRPNARWRLRENMVFHMYTVGKGLAFSETVVVTKEGGKRLTQTPRRLLSVPMRRAQ</sequence>
<dbReference type="AlphaFoldDB" id="A0A6L9UHT7"/>
<dbReference type="Gene3D" id="3.90.230.10">
    <property type="entry name" value="Creatinase/methionine aminopeptidase superfamily"/>
    <property type="match status" value="1"/>
</dbReference>
<dbReference type="InterPro" id="IPR000587">
    <property type="entry name" value="Creatinase_N"/>
</dbReference>
<dbReference type="SUPFAM" id="SSF53092">
    <property type="entry name" value="Creatinase/prolidase N-terminal domain"/>
    <property type="match status" value="1"/>
</dbReference>
<dbReference type="InterPro" id="IPR029149">
    <property type="entry name" value="Creatin/AminoP/Spt16_N"/>
</dbReference>
<feature type="domain" description="Peptidase M24" evidence="1">
    <location>
        <begin position="161"/>
        <end position="363"/>
    </location>
</feature>
<evidence type="ECO:0000259" key="2">
    <source>
        <dbReference type="Pfam" id="PF01321"/>
    </source>
</evidence>
<dbReference type="InterPro" id="IPR050659">
    <property type="entry name" value="Peptidase_M24B"/>
</dbReference>
<dbReference type="SUPFAM" id="SSF55920">
    <property type="entry name" value="Creatinase/aminopeptidase"/>
    <property type="match status" value="1"/>
</dbReference>
<name>A0A6L9UHT7_9HYPH</name>
<feature type="domain" description="Creatinase N-terminal" evidence="2">
    <location>
        <begin position="15"/>
        <end position="150"/>
    </location>
</feature>
<evidence type="ECO:0000313" key="3">
    <source>
        <dbReference type="EMBL" id="NEI73686.1"/>
    </source>
</evidence>
<organism evidence="3 4">
    <name type="scientific">Rhizobium lusitanum</name>
    <dbReference type="NCBI Taxonomy" id="293958"/>
    <lineage>
        <taxon>Bacteria</taxon>
        <taxon>Pseudomonadati</taxon>
        <taxon>Pseudomonadota</taxon>
        <taxon>Alphaproteobacteria</taxon>
        <taxon>Hyphomicrobiales</taxon>
        <taxon>Rhizobiaceae</taxon>
        <taxon>Rhizobium/Agrobacterium group</taxon>
        <taxon>Rhizobium</taxon>
    </lineage>
</organism>
<gene>
    <name evidence="3" type="ORF">GR212_29465</name>
</gene>